<proteinExistence type="predicted"/>
<organism evidence="2 3">
    <name type="scientific">Heyndrickxia coagulans</name>
    <name type="common">Weizmannia coagulans</name>
    <dbReference type="NCBI Taxonomy" id="1398"/>
    <lineage>
        <taxon>Bacteria</taxon>
        <taxon>Bacillati</taxon>
        <taxon>Bacillota</taxon>
        <taxon>Bacilli</taxon>
        <taxon>Bacillales</taxon>
        <taxon>Bacillaceae</taxon>
        <taxon>Heyndrickxia</taxon>
    </lineage>
</organism>
<dbReference type="InterPro" id="IPR052713">
    <property type="entry name" value="FeoA"/>
</dbReference>
<dbReference type="SMART" id="SM00899">
    <property type="entry name" value="FeoA"/>
    <property type="match status" value="1"/>
</dbReference>
<dbReference type="GO" id="GO:0046914">
    <property type="term" value="F:transition metal ion binding"/>
    <property type="evidence" value="ECO:0007669"/>
    <property type="project" value="InterPro"/>
</dbReference>
<dbReference type="Proteomes" id="UP000070376">
    <property type="component" value="Unassembled WGS sequence"/>
</dbReference>
<dbReference type="PATRIC" id="fig|1398.22.peg.2300"/>
<dbReference type="SUPFAM" id="SSF50037">
    <property type="entry name" value="C-terminal domain of transcriptional repressors"/>
    <property type="match status" value="1"/>
</dbReference>
<dbReference type="Pfam" id="PF04023">
    <property type="entry name" value="FeoA"/>
    <property type="match status" value="1"/>
</dbReference>
<gene>
    <name evidence="2" type="ORF">HMPREF3213_02294</name>
</gene>
<name>A0A133KLS7_HEYCO</name>
<dbReference type="Gene3D" id="2.30.30.90">
    <property type="match status" value="1"/>
</dbReference>
<dbReference type="InterPro" id="IPR038157">
    <property type="entry name" value="FeoA_core_dom"/>
</dbReference>
<evidence type="ECO:0000313" key="2">
    <source>
        <dbReference type="EMBL" id="KWZ80494.1"/>
    </source>
</evidence>
<dbReference type="InterPro" id="IPR008988">
    <property type="entry name" value="Transcriptional_repressor_C"/>
</dbReference>
<evidence type="ECO:0000313" key="3">
    <source>
        <dbReference type="Proteomes" id="UP000070376"/>
    </source>
</evidence>
<dbReference type="EMBL" id="LRPN01000091">
    <property type="protein sequence ID" value="KWZ80494.1"/>
    <property type="molecule type" value="Genomic_DNA"/>
</dbReference>
<comment type="caution">
    <text evidence="2">The sequence shown here is derived from an EMBL/GenBank/DDBJ whole genome shotgun (WGS) entry which is preliminary data.</text>
</comment>
<accession>A0A133KLS7</accession>
<dbReference type="PANTHER" id="PTHR42954">
    <property type="entry name" value="FE(2+) TRANSPORT PROTEIN A"/>
    <property type="match status" value="1"/>
</dbReference>
<dbReference type="PANTHER" id="PTHR42954:SF2">
    <property type="entry name" value="FE(2+) TRANSPORT PROTEIN A"/>
    <property type="match status" value="1"/>
</dbReference>
<dbReference type="InterPro" id="IPR007167">
    <property type="entry name" value="Fe-transptr_FeoA-like"/>
</dbReference>
<feature type="domain" description="Ferrous iron transporter FeoA-like" evidence="1">
    <location>
        <begin position="20"/>
        <end position="93"/>
    </location>
</feature>
<dbReference type="AlphaFoldDB" id="A0A133KLS7"/>
<protein>
    <submittedName>
        <fullName evidence="2">FeoA domain protein</fullName>
    </submittedName>
</protein>
<evidence type="ECO:0000259" key="1">
    <source>
        <dbReference type="SMART" id="SM00899"/>
    </source>
</evidence>
<sequence>MIIIINEQTLFLYLWEGHTMVLTELKPGSKGIITDLSSIDQSIQRRLLDLGVLEGREVCYKCGLPFGGPCMLEVSGQCIGIRKKEAMRIQVECL</sequence>
<reference evidence="3" key="1">
    <citation type="submission" date="2016-01" db="EMBL/GenBank/DDBJ databases">
        <authorList>
            <person name="Mitreva M."/>
            <person name="Pepin K.H."/>
            <person name="Mihindukulasuriya K.A."/>
            <person name="Fulton R."/>
            <person name="Fronick C."/>
            <person name="O'Laughlin M."/>
            <person name="Miner T."/>
            <person name="Herter B."/>
            <person name="Rosa B.A."/>
            <person name="Cordes M."/>
            <person name="Tomlinson C."/>
            <person name="Wollam A."/>
            <person name="Palsikar V.B."/>
            <person name="Mardis E.R."/>
            <person name="Wilson R.K."/>
        </authorList>
    </citation>
    <scope>NUCLEOTIDE SEQUENCE [LARGE SCALE GENOMIC DNA]</scope>
    <source>
        <strain evidence="3">GED7749B</strain>
    </source>
</reference>